<dbReference type="OrthoDB" id="78062at2157"/>
<evidence type="ECO:0000313" key="1">
    <source>
        <dbReference type="EMBL" id="SIS00289.1"/>
    </source>
</evidence>
<dbReference type="Proteomes" id="UP000186914">
    <property type="component" value="Unassembled WGS sequence"/>
</dbReference>
<reference evidence="2" key="1">
    <citation type="submission" date="2017-01" db="EMBL/GenBank/DDBJ databases">
        <authorList>
            <person name="Varghese N."/>
            <person name="Submissions S."/>
        </authorList>
    </citation>
    <scope>NUCLEOTIDE SEQUENCE [LARGE SCALE GENOMIC DNA]</scope>
    <source>
        <strain evidence="2">CGMCC 1.7737</strain>
    </source>
</reference>
<protein>
    <recommendedName>
        <fullName evidence="3">Phage major capsid protein, HK97 family</fullName>
    </recommendedName>
</protein>
<gene>
    <name evidence="1" type="ORF">SAMN05421858_5113</name>
</gene>
<sequence>MSSNTIDAVRQQNQQASLSQKDIGLTELDGFQLPSDVTQEFLTRMQKEINLLGQVDTMTMERLEQEVPKFGVPQLSGSTRAEEGTRTNNSAAESGYVKFNATDKSYYILVEPKRDALKNTHYGPDQFGNYIVDEFVQRWANDIALIGMRAGAASGNLQSIGGAASLDSTWNGWVALAEGADTASDRIGLEDTDAGEVDTMPTVDNTDGSGNPQALSTTVFNDTITKLDSRYRDTDRTKFLMNPDQVQQYAMNLTQREDPLGSAVIFGDSDLTPFSYDIVGVNGWPTEYAMFVDPDNLAYGLFENMELDQTTDTDKVHEERLHSRNWMEGQFDFQIKEMQAGALVTGLADPTA</sequence>
<dbReference type="AlphaFoldDB" id="A0A1N7FIW3"/>
<dbReference type="RefSeq" id="WP_076433768.1">
    <property type="nucleotide sequence ID" value="NZ_FTNO01000009.1"/>
</dbReference>
<dbReference type="EMBL" id="FTNO01000009">
    <property type="protein sequence ID" value="SIS00289.1"/>
    <property type="molecule type" value="Genomic_DNA"/>
</dbReference>
<proteinExistence type="predicted"/>
<keyword evidence="2" id="KW-1185">Reference proteome</keyword>
<name>A0A1N7FIW3_9EURY</name>
<accession>A0A1N7FIW3</accession>
<evidence type="ECO:0008006" key="3">
    <source>
        <dbReference type="Google" id="ProtNLM"/>
    </source>
</evidence>
<organism evidence="1 2">
    <name type="scientific">Haladaptatus litoreus</name>
    <dbReference type="NCBI Taxonomy" id="553468"/>
    <lineage>
        <taxon>Archaea</taxon>
        <taxon>Methanobacteriati</taxon>
        <taxon>Methanobacteriota</taxon>
        <taxon>Stenosarchaea group</taxon>
        <taxon>Halobacteria</taxon>
        <taxon>Halobacteriales</taxon>
        <taxon>Haladaptataceae</taxon>
        <taxon>Haladaptatus</taxon>
    </lineage>
</organism>
<evidence type="ECO:0000313" key="2">
    <source>
        <dbReference type="Proteomes" id="UP000186914"/>
    </source>
</evidence>